<gene>
    <name evidence="2" type="ORF">QYE76_028941</name>
</gene>
<dbReference type="EMBL" id="JAUUTY010000007">
    <property type="protein sequence ID" value="KAK1605268.1"/>
    <property type="molecule type" value="Genomic_DNA"/>
</dbReference>
<evidence type="ECO:0000313" key="2">
    <source>
        <dbReference type="EMBL" id="KAK1605268.1"/>
    </source>
</evidence>
<keyword evidence="3" id="KW-1185">Reference proteome</keyword>
<feature type="region of interest" description="Disordered" evidence="1">
    <location>
        <begin position="114"/>
        <end position="151"/>
    </location>
</feature>
<protein>
    <submittedName>
        <fullName evidence="2">Uncharacterized protein</fullName>
    </submittedName>
</protein>
<sequence length="151" mass="16583">MWCGALGPPPPLPYGSVNITIRFGRITRCTPARPLYSDCDAPRDALEHCLGLTHGALELRLGRCRLALDTALIALEYYLGRCRVIRALARVALEPQLGRRHRRVIALDRAPRPRLGDASSPARLRLLRPGHGAPHARPCGDSRPEHAIPLG</sequence>
<comment type="caution">
    <text evidence="2">The sequence shown here is derived from an EMBL/GenBank/DDBJ whole genome shotgun (WGS) entry which is preliminary data.</text>
</comment>
<evidence type="ECO:0000256" key="1">
    <source>
        <dbReference type="SAM" id="MobiDB-lite"/>
    </source>
</evidence>
<organism evidence="2 3">
    <name type="scientific">Lolium multiflorum</name>
    <name type="common">Italian ryegrass</name>
    <name type="synonym">Lolium perenne subsp. multiflorum</name>
    <dbReference type="NCBI Taxonomy" id="4521"/>
    <lineage>
        <taxon>Eukaryota</taxon>
        <taxon>Viridiplantae</taxon>
        <taxon>Streptophyta</taxon>
        <taxon>Embryophyta</taxon>
        <taxon>Tracheophyta</taxon>
        <taxon>Spermatophyta</taxon>
        <taxon>Magnoliopsida</taxon>
        <taxon>Liliopsida</taxon>
        <taxon>Poales</taxon>
        <taxon>Poaceae</taxon>
        <taxon>BOP clade</taxon>
        <taxon>Pooideae</taxon>
        <taxon>Poodae</taxon>
        <taxon>Poeae</taxon>
        <taxon>Poeae Chloroplast Group 2 (Poeae type)</taxon>
        <taxon>Loliodinae</taxon>
        <taxon>Loliinae</taxon>
        <taxon>Lolium</taxon>
    </lineage>
</organism>
<accession>A0AAD8VHT3</accession>
<proteinExistence type="predicted"/>
<name>A0AAD8VHT3_LOLMU</name>
<feature type="compositionally biased region" description="Basic and acidic residues" evidence="1">
    <location>
        <begin position="138"/>
        <end position="151"/>
    </location>
</feature>
<dbReference type="AlphaFoldDB" id="A0AAD8VHT3"/>
<evidence type="ECO:0000313" key="3">
    <source>
        <dbReference type="Proteomes" id="UP001231189"/>
    </source>
</evidence>
<reference evidence="2" key="1">
    <citation type="submission" date="2023-07" db="EMBL/GenBank/DDBJ databases">
        <title>A chromosome-level genome assembly of Lolium multiflorum.</title>
        <authorList>
            <person name="Chen Y."/>
            <person name="Copetti D."/>
            <person name="Kolliker R."/>
            <person name="Studer B."/>
        </authorList>
    </citation>
    <scope>NUCLEOTIDE SEQUENCE</scope>
    <source>
        <strain evidence="2">02402/16</strain>
        <tissue evidence="2">Leaf</tissue>
    </source>
</reference>
<dbReference type="Proteomes" id="UP001231189">
    <property type="component" value="Unassembled WGS sequence"/>
</dbReference>